<proteinExistence type="predicted"/>
<accession>A0AC34G308</accession>
<dbReference type="WBParaSite" id="ES5_v2.g24157.t1">
    <property type="protein sequence ID" value="ES5_v2.g24157.t1"/>
    <property type="gene ID" value="ES5_v2.g24157"/>
</dbReference>
<reference evidence="2" key="1">
    <citation type="submission" date="2022-11" db="UniProtKB">
        <authorList>
            <consortium name="WormBaseParasite"/>
        </authorList>
    </citation>
    <scope>IDENTIFICATION</scope>
</reference>
<protein>
    <submittedName>
        <fullName evidence="2">Uncharacterized protein</fullName>
    </submittedName>
</protein>
<evidence type="ECO:0000313" key="1">
    <source>
        <dbReference type="Proteomes" id="UP000887579"/>
    </source>
</evidence>
<dbReference type="Proteomes" id="UP000887579">
    <property type="component" value="Unplaced"/>
</dbReference>
<name>A0AC34G308_9BILA</name>
<evidence type="ECO:0000313" key="2">
    <source>
        <dbReference type="WBParaSite" id="ES5_v2.g24157.t1"/>
    </source>
</evidence>
<organism evidence="1 2">
    <name type="scientific">Panagrolaimus sp. ES5</name>
    <dbReference type="NCBI Taxonomy" id="591445"/>
    <lineage>
        <taxon>Eukaryota</taxon>
        <taxon>Metazoa</taxon>
        <taxon>Ecdysozoa</taxon>
        <taxon>Nematoda</taxon>
        <taxon>Chromadorea</taxon>
        <taxon>Rhabditida</taxon>
        <taxon>Tylenchina</taxon>
        <taxon>Panagrolaimomorpha</taxon>
        <taxon>Panagrolaimoidea</taxon>
        <taxon>Panagrolaimidae</taxon>
        <taxon>Panagrolaimus</taxon>
    </lineage>
</organism>
<sequence>MLSDHILDEYEMELKSVETIQADPYESLWSDLGLRESLFLVIIAAIVPAFGPIQLYHLYSNPIQIRFGFTNSQALLFDTFSSLFYTPLSFFLPYFYEKIGRRPIFLLGTLFGATASVALFLAEIFTTLQGPSRITVTLSILFTIFVGLSYAIGVNVFFILLIADLFPASAKVTATQAVILIQAIASITVNFGFASFQDSLGTYIYFPFIYAQFFCFFYLYRNLLETRQVPVYQNFEQIRSQAVTRASTRCQSTVERPRFLSFQYGTMENDNINIDNQIIRKRKDTDYLII</sequence>